<evidence type="ECO:0000256" key="6">
    <source>
        <dbReference type="ARBA" id="ARBA00022679"/>
    </source>
</evidence>
<feature type="transmembrane region" description="Helical" evidence="12">
    <location>
        <begin position="633"/>
        <end position="651"/>
    </location>
</feature>
<evidence type="ECO:0000256" key="5">
    <source>
        <dbReference type="ARBA" id="ARBA00022502"/>
    </source>
</evidence>
<evidence type="ECO:0000313" key="14">
    <source>
        <dbReference type="EMBL" id="ODV60015.1"/>
    </source>
</evidence>
<comment type="pathway">
    <text evidence="2 12">Glycolipid biosynthesis; glycosylphosphatidylinositol-anchor biosynthesis.</text>
</comment>
<evidence type="ECO:0000256" key="10">
    <source>
        <dbReference type="ARBA" id="ARBA00023136"/>
    </source>
</evidence>
<dbReference type="InterPro" id="IPR037674">
    <property type="entry name" value="PIG-G_N"/>
</dbReference>
<evidence type="ECO:0000256" key="12">
    <source>
        <dbReference type="RuleBase" id="RU367106"/>
    </source>
</evidence>
<evidence type="ECO:0000256" key="9">
    <source>
        <dbReference type="ARBA" id="ARBA00022989"/>
    </source>
</evidence>
<dbReference type="InterPro" id="IPR039527">
    <property type="entry name" value="PIGG/GPI7"/>
</dbReference>
<proteinExistence type="inferred from homology"/>
<protein>
    <recommendedName>
        <fullName evidence="4 12">GPI ethanolamine phosphate transferase 2</fullName>
    </recommendedName>
</protein>
<keyword evidence="15" id="KW-1185">Reference proteome</keyword>
<evidence type="ECO:0000313" key="15">
    <source>
        <dbReference type="Proteomes" id="UP000095038"/>
    </source>
</evidence>
<comment type="similarity">
    <text evidence="3 12">Belongs to the PIGG/PIGN/PIGO family. PIGG subfamily.</text>
</comment>
<feature type="transmembrane region" description="Helical" evidence="12">
    <location>
        <begin position="891"/>
        <end position="913"/>
    </location>
</feature>
<evidence type="ECO:0000256" key="7">
    <source>
        <dbReference type="ARBA" id="ARBA00022692"/>
    </source>
</evidence>
<dbReference type="InterPro" id="IPR045687">
    <property type="entry name" value="PIGG/GPI7_C"/>
</dbReference>
<evidence type="ECO:0000256" key="8">
    <source>
        <dbReference type="ARBA" id="ARBA00022824"/>
    </source>
</evidence>
<evidence type="ECO:0000256" key="2">
    <source>
        <dbReference type="ARBA" id="ARBA00004687"/>
    </source>
</evidence>
<evidence type="ECO:0000256" key="1">
    <source>
        <dbReference type="ARBA" id="ARBA00004477"/>
    </source>
</evidence>
<dbReference type="GO" id="GO:0005789">
    <property type="term" value="C:endoplasmic reticulum membrane"/>
    <property type="evidence" value="ECO:0007669"/>
    <property type="project" value="UniProtKB-SubCell"/>
</dbReference>
<dbReference type="PANTHER" id="PTHR23072">
    <property type="entry name" value="PHOSPHATIDYLINOSITOL GLYCAN-RELATED"/>
    <property type="match status" value="1"/>
</dbReference>
<dbReference type="GO" id="GO:0006506">
    <property type="term" value="P:GPI anchor biosynthetic process"/>
    <property type="evidence" value="ECO:0007669"/>
    <property type="project" value="UniProtKB-UniPathway"/>
</dbReference>
<organism evidence="14 15">
    <name type="scientific">Ascoidea rubescens DSM 1968</name>
    <dbReference type="NCBI Taxonomy" id="1344418"/>
    <lineage>
        <taxon>Eukaryota</taxon>
        <taxon>Fungi</taxon>
        <taxon>Dikarya</taxon>
        <taxon>Ascomycota</taxon>
        <taxon>Saccharomycotina</taxon>
        <taxon>Saccharomycetes</taxon>
        <taxon>Ascoideaceae</taxon>
        <taxon>Ascoidea</taxon>
    </lineage>
</organism>
<feature type="domain" description="GPI ethanolamine phosphate transferase 2 C-terminal" evidence="13">
    <location>
        <begin position="491"/>
        <end position="799"/>
    </location>
</feature>
<keyword evidence="5 12" id="KW-0337">GPI-anchor biosynthesis</keyword>
<dbReference type="AlphaFoldDB" id="A0A1D2VEG9"/>
<evidence type="ECO:0000256" key="3">
    <source>
        <dbReference type="ARBA" id="ARBA00005315"/>
    </source>
</evidence>
<comment type="function">
    <text evidence="12">Ethanolamine phosphate transferase involved in glycosylphosphatidylinositol-anchor biosynthesis. Transfers ethanolamine phosphate to the GPI second mannose.</text>
</comment>
<feature type="transmembrane region" description="Helical" evidence="12">
    <location>
        <begin position="538"/>
        <end position="560"/>
    </location>
</feature>
<keyword evidence="9 12" id="KW-1133">Transmembrane helix</keyword>
<dbReference type="EMBL" id="KV454483">
    <property type="protein sequence ID" value="ODV60015.1"/>
    <property type="molecule type" value="Genomic_DNA"/>
</dbReference>
<dbReference type="OrthoDB" id="272139at2759"/>
<dbReference type="Gene3D" id="3.40.720.10">
    <property type="entry name" value="Alkaline Phosphatase, subunit A"/>
    <property type="match status" value="1"/>
</dbReference>
<feature type="transmembrane region" description="Helical" evidence="12">
    <location>
        <begin position="566"/>
        <end position="583"/>
    </location>
</feature>
<gene>
    <name evidence="14" type="ORF">ASCRUDRAFT_8799</name>
</gene>
<dbReference type="FunCoup" id="A0A1D2VEG9">
    <property type="interactions" value="453"/>
</dbReference>
<dbReference type="InterPro" id="IPR017850">
    <property type="entry name" value="Alkaline_phosphatase_core_sf"/>
</dbReference>
<dbReference type="PANTHER" id="PTHR23072:SF0">
    <property type="entry name" value="GPI ETHANOLAMINE PHOSPHATE TRANSFERASE 2"/>
    <property type="match status" value="1"/>
</dbReference>
<dbReference type="Pfam" id="PF19316">
    <property type="entry name" value="PIGO_PIGG"/>
    <property type="match status" value="2"/>
</dbReference>
<dbReference type="STRING" id="1344418.A0A1D2VEG9"/>
<dbReference type="RefSeq" id="XP_020046322.1">
    <property type="nucleotide sequence ID" value="XM_020194982.1"/>
</dbReference>
<feature type="transmembrane region" description="Helical" evidence="12">
    <location>
        <begin position="719"/>
        <end position="742"/>
    </location>
</feature>
<feature type="transmembrane region" description="Helical" evidence="12">
    <location>
        <begin position="658"/>
        <end position="678"/>
    </location>
</feature>
<dbReference type="Pfam" id="PF01663">
    <property type="entry name" value="Phosphodiest"/>
    <property type="match status" value="1"/>
</dbReference>
<feature type="domain" description="GPI ethanolamine phosphate transferase 2 C-terminal" evidence="13">
    <location>
        <begin position="846"/>
        <end position="1014"/>
    </location>
</feature>
<reference evidence="15" key="1">
    <citation type="submission" date="2016-05" db="EMBL/GenBank/DDBJ databases">
        <title>Comparative genomics of biotechnologically important yeasts.</title>
        <authorList>
            <consortium name="DOE Joint Genome Institute"/>
            <person name="Riley R."/>
            <person name="Haridas S."/>
            <person name="Wolfe K.H."/>
            <person name="Lopes M.R."/>
            <person name="Hittinger C.T."/>
            <person name="Goker M."/>
            <person name="Salamov A."/>
            <person name="Wisecaver J."/>
            <person name="Long T.M."/>
            <person name="Aerts A.L."/>
            <person name="Barry K."/>
            <person name="Choi C."/>
            <person name="Clum A."/>
            <person name="Coughlan A.Y."/>
            <person name="Deshpande S."/>
            <person name="Douglass A.P."/>
            <person name="Hanson S.J."/>
            <person name="Klenk H.-P."/>
            <person name="Labutti K."/>
            <person name="Lapidus A."/>
            <person name="Lindquist E."/>
            <person name="Lipzen A."/>
            <person name="Meier-Kolthoff J.P."/>
            <person name="Ohm R.A."/>
            <person name="Otillar R.P."/>
            <person name="Pangilinan J."/>
            <person name="Peng Y."/>
            <person name="Rokas A."/>
            <person name="Rosa C.A."/>
            <person name="Scheuner C."/>
            <person name="Sibirny A.A."/>
            <person name="Slot J.C."/>
            <person name="Stielow J.B."/>
            <person name="Sun H."/>
            <person name="Kurtzman C.P."/>
            <person name="Blackwell M."/>
            <person name="Grigoriev I.V."/>
            <person name="Jeffries T.W."/>
        </authorList>
    </citation>
    <scope>NUCLEOTIDE SEQUENCE [LARGE SCALE GENOMIC DNA]</scope>
    <source>
        <strain evidence="15">DSM 1968</strain>
    </source>
</reference>
<dbReference type="CDD" id="cd16024">
    <property type="entry name" value="GPI_EPT_2"/>
    <property type="match status" value="1"/>
</dbReference>
<accession>A0A1D2VEG9</accession>
<dbReference type="GO" id="GO:0051267">
    <property type="term" value="F:CP2 mannose-ethanolamine phosphotransferase activity"/>
    <property type="evidence" value="ECO:0007669"/>
    <property type="project" value="TreeGrafter"/>
</dbReference>
<evidence type="ECO:0000259" key="13">
    <source>
        <dbReference type="Pfam" id="PF19316"/>
    </source>
</evidence>
<feature type="transmembrane region" description="Helical" evidence="12">
    <location>
        <begin position="498"/>
        <end position="517"/>
    </location>
</feature>
<sequence length="1022" mass="119035">MDNKSPRDFHSSFFPTKISLSGHSSFEEIHKIPIIGQLTDSNSVFNFEKQIYDQDDTFNAIDKESTKNENNAKNDVKFDKLIFMVIDALRSDFIFSNTSSMNFIHYLIKNNLAIPFTAFSSPPTVTLPRLKSLSTGSSSNFLDAILNIDENENSSSLINHDTWLYQFLSTKRDQKKNLNLSMFGDDTWLKLFPKFFNDFDGTSSFFVKDYTQVDNNVTRHLFNYHPTTNQFIGIDQKVTHSDLLILHYLGLDHIGHNYGPFNPRMAQKQLEMDSIIEKLYNNLDNNTLFIVLGDHGMNNLGNHGGSSLSETSPGLVFISPLFKSFNLNSIPNNSPKSPLPYSSDYSYHTKINQIDLVSTLSTLLNIPIPKNNLGIFIQNFSPLFNKKNFLLHLLQNSFQFKNLIQSKYNKNFTEIINNNTKNINSIDDNDNDDNDDFNHLNFLWNNSILKLNNLFNLNQLFNLSENDYNSLVDDVYLFLKQSQSILVNSSTNYNYNELIIGLALVICSTILISFCYFKFFNPSLIPSSSSSSSSNFSFSSVSFFVFSLIIGLTTFGSSMIEEEYQIWWLSIITFISLIFIQNFQDFSILPKNFKIICFLTPFLIRFIRSWNNSGQKFNFIYFNHFSFWLNDHTYLTWFLILVTFISNWLILLTGGFNLINFFINFLFTFLLYSVSFSFKLASDYSNNTLPQIFKFLVDHIIITLRVENANDTLHDLANLFYMIFISVFVIRILFRFFNQVLIFDPIEFKTGIFKGHFESDYRFFNDISGILNSFLLFQSLKLNIPMFLLYSIIQYFIAATLDEYIDNKLKSFENELNELNGNENNNNNNINKDIKNSKFIFYKMINLQLKITTFTTIFTLILQHLSFFSSGSTNSLSTVDLTNSYNGLTNYNLFITGVLTFTSNFASPIYWNFINLKLIFENSLMLHIKLMDRYQNQQLNKNKDENKNIFRKFKFELFLRNFSIKLTFYSIFGMFLIISCYLLKFHLFIWTVFSPKLLYFFVWNFLMNGAVELINLVLISIS</sequence>
<keyword evidence="11" id="KW-0325">Glycoprotein</keyword>
<dbReference type="InterPro" id="IPR002591">
    <property type="entry name" value="Phosphodiest/P_Trfase"/>
</dbReference>
<dbReference type="GeneID" id="30968618"/>
<keyword evidence="6 12" id="KW-0808">Transferase</keyword>
<feature type="transmembrane region" description="Helical" evidence="12">
    <location>
        <begin position="966"/>
        <end position="991"/>
    </location>
</feature>
<name>A0A1D2VEG9_9ASCO</name>
<feature type="transmembrane region" description="Helical" evidence="12">
    <location>
        <begin position="997"/>
        <end position="1019"/>
    </location>
</feature>
<dbReference type="UniPathway" id="UPA00196"/>
<dbReference type="Proteomes" id="UP000095038">
    <property type="component" value="Unassembled WGS sequence"/>
</dbReference>
<keyword evidence="8 12" id="KW-0256">Endoplasmic reticulum</keyword>
<evidence type="ECO:0000256" key="4">
    <source>
        <dbReference type="ARBA" id="ARBA00020830"/>
    </source>
</evidence>
<comment type="subcellular location">
    <subcellularLocation>
        <location evidence="1 12">Endoplasmic reticulum membrane</location>
        <topology evidence="1 12">Multi-pass membrane protein</topology>
    </subcellularLocation>
</comment>
<dbReference type="InParanoid" id="A0A1D2VEG9"/>
<evidence type="ECO:0000256" key="11">
    <source>
        <dbReference type="ARBA" id="ARBA00023180"/>
    </source>
</evidence>
<keyword evidence="10 12" id="KW-0472">Membrane</keyword>
<keyword evidence="7 12" id="KW-0812">Transmembrane</keyword>
<dbReference type="SUPFAM" id="SSF53649">
    <property type="entry name" value="Alkaline phosphatase-like"/>
    <property type="match status" value="1"/>
</dbReference>